<protein>
    <submittedName>
        <fullName evidence="2">Membrane protein</fullName>
    </submittedName>
</protein>
<reference evidence="2 3" key="1">
    <citation type="submission" date="2015-01" db="EMBL/GenBank/DDBJ databases">
        <title>Draft genome sequence of Leucobacter komagatae strain VKM ST2845.</title>
        <authorList>
            <person name="Karlyshev A.V."/>
            <person name="Kudryashova E.B."/>
        </authorList>
    </citation>
    <scope>NUCLEOTIDE SEQUENCE [LARGE SCALE GENOMIC DNA]</scope>
    <source>
        <strain evidence="2 3">VKM ST2845</strain>
    </source>
</reference>
<proteinExistence type="predicted"/>
<feature type="transmembrane region" description="Helical" evidence="1">
    <location>
        <begin position="142"/>
        <end position="161"/>
    </location>
</feature>
<feature type="transmembrane region" description="Helical" evidence="1">
    <location>
        <begin position="12"/>
        <end position="35"/>
    </location>
</feature>
<evidence type="ECO:0000256" key="1">
    <source>
        <dbReference type="SAM" id="Phobius"/>
    </source>
</evidence>
<evidence type="ECO:0000313" key="2">
    <source>
        <dbReference type="EMBL" id="KIP51568.1"/>
    </source>
</evidence>
<dbReference type="RefSeq" id="WP_042545194.1">
    <property type="nucleotide sequence ID" value="NZ_JXSQ01000030.1"/>
</dbReference>
<dbReference type="Proteomes" id="UP000032120">
    <property type="component" value="Unassembled WGS sequence"/>
</dbReference>
<comment type="caution">
    <text evidence="2">The sequence shown here is derived from an EMBL/GenBank/DDBJ whole genome shotgun (WGS) entry which is preliminary data.</text>
</comment>
<dbReference type="AlphaFoldDB" id="A0A0D0IQ15"/>
<accession>A0A0D0IQ15</accession>
<keyword evidence="3" id="KW-1185">Reference proteome</keyword>
<gene>
    <name evidence="2" type="ORF">SD72_14570</name>
</gene>
<dbReference type="PANTHER" id="PTHR40078:SF1">
    <property type="entry name" value="INTEGRAL MEMBRANE PROTEIN"/>
    <property type="match status" value="1"/>
</dbReference>
<feature type="transmembrane region" description="Helical" evidence="1">
    <location>
        <begin position="97"/>
        <end position="121"/>
    </location>
</feature>
<dbReference type="PANTHER" id="PTHR40078">
    <property type="entry name" value="INTEGRAL MEMBRANE PROTEIN-RELATED"/>
    <property type="match status" value="1"/>
</dbReference>
<keyword evidence="1" id="KW-0812">Transmembrane</keyword>
<organism evidence="2 3">
    <name type="scientific">Leucobacter komagatae</name>
    <dbReference type="NCBI Taxonomy" id="55969"/>
    <lineage>
        <taxon>Bacteria</taxon>
        <taxon>Bacillati</taxon>
        <taxon>Actinomycetota</taxon>
        <taxon>Actinomycetes</taxon>
        <taxon>Micrococcales</taxon>
        <taxon>Microbacteriaceae</taxon>
        <taxon>Leucobacter</taxon>
    </lineage>
</organism>
<dbReference type="Pfam" id="PF19700">
    <property type="entry name" value="DUF6198"/>
    <property type="match status" value="1"/>
</dbReference>
<sequence>MLLRLTRLIPGLLLYGIADAFMIRAAVGVDSWTVFAQGTALHTGLSIGLLTNIIGAFVLLLWIPLRQRPGLGTVLNILLVGPGIDLGLWLLPVPEPMWLRVLFFTTGMVLLAVASGIYIGAHLGPGPRDGLMTGIHARFGTPIWVGRTGVELTVLVLGWLLGGNVGLGTVAFALLIGPLCGFTLPFFDPVARRAARETREREAAEATSRS</sequence>
<keyword evidence="1" id="KW-0472">Membrane</keyword>
<dbReference type="InterPro" id="IPR038750">
    <property type="entry name" value="YczE/YyaS-like"/>
</dbReference>
<feature type="transmembrane region" description="Helical" evidence="1">
    <location>
        <begin position="167"/>
        <end position="187"/>
    </location>
</feature>
<dbReference type="OrthoDB" id="154912at2"/>
<dbReference type="EMBL" id="JXSQ01000030">
    <property type="protein sequence ID" value="KIP51568.1"/>
    <property type="molecule type" value="Genomic_DNA"/>
</dbReference>
<keyword evidence="1" id="KW-1133">Transmembrane helix</keyword>
<feature type="transmembrane region" description="Helical" evidence="1">
    <location>
        <begin position="70"/>
        <end position="91"/>
    </location>
</feature>
<feature type="transmembrane region" description="Helical" evidence="1">
    <location>
        <begin position="41"/>
        <end position="63"/>
    </location>
</feature>
<evidence type="ECO:0000313" key="3">
    <source>
        <dbReference type="Proteomes" id="UP000032120"/>
    </source>
</evidence>
<name>A0A0D0IQ15_9MICO</name>